<sequence>MELGDWSTSRLLTTASRLWEHELNQNLSQLGITHANLSTLRVLQTHGPLTQNKIAAALHLRAQTVSRILDKLEGQDLIKRVRGHPDRRALTVHLTTKGLDTLTSALNLERLPQTVPTEHSFVPSRGPSGSFIKAYEADLRAALIRVITEVDSTWKGDDTGLPPVSPNADQQ</sequence>
<gene>
    <name evidence="5" type="ORF">D6T63_07685</name>
</gene>
<dbReference type="PANTHER" id="PTHR42756">
    <property type="entry name" value="TRANSCRIPTIONAL REGULATOR, MARR"/>
    <property type="match status" value="1"/>
</dbReference>
<evidence type="ECO:0000256" key="1">
    <source>
        <dbReference type="ARBA" id="ARBA00023015"/>
    </source>
</evidence>
<dbReference type="SMART" id="SM00347">
    <property type="entry name" value="HTH_MARR"/>
    <property type="match status" value="1"/>
</dbReference>
<dbReference type="InterPro" id="IPR023187">
    <property type="entry name" value="Tscrpt_reg_MarR-type_CS"/>
</dbReference>
<dbReference type="PROSITE" id="PS50995">
    <property type="entry name" value="HTH_MARR_2"/>
    <property type="match status" value="1"/>
</dbReference>
<dbReference type="PRINTS" id="PR00598">
    <property type="entry name" value="HTHMARR"/>
</dbReference>
<evidence type="ECO:0000313" key="5">
    <source>
        <dbReference type="EMBL" id="RJT81051.1"/>
    </source>
</evidence>
<keyword evidence="1" id="KW-0805">Transcription regulation</keyword>
<evidence type="ECO:0000259" key="4">
    <source>
        <dbReference type="PROSITE" id="PS50995"/>
    </source>
</evidence>
<accession>A0A3A5M659</accession>
<keyword evidence="3" id="KW-0804">Transcription</keyword>
<dbReference type="GO" id="GO:0003677">
    <property type="term" value="F:DNA binding"/>
    <property type="evidence" value="ECO:0007669"/>
    <property type="project" value="UniProtKB-KW"/>
</dbReference>
<dbReference type="PROSITE" id="PS01117">
    <property type="entry name" value="HTH_MARR_1"/>
    <property type="match status" value="1"/>
</dbReference>
<dbReference type="AlphaFoldDB" id="A0A3A5M659"/>
<dbReference type="OrthoDB" id="69852at2"/>
<reference evidence="5 6" key="1">
    <citation type="submission" date="2018-09" db="EMBL/GenBank/DDBJ databases">
        <title>Novel species of Arthrobacter.</title>
        <authorList>
            <person name="Liu Q."/>
            <person name="Xin Y.-H."/>
        </authorList>
    </citation>
    <scope>NUCLEOTIDE SEQUENCE [LARGE SCALE GENOMIC DNA]</scope>
    <source>
        <strain evidence="5 6">Hz2</strain>
    </source>
</reference>
<dbReference type="EMBL" id="QZVT01000003">
    <property type="protein sequence ID" value="RJT81051.1"/>
    <property type="molecule type" value="Genomic_DNA"/>
</dbReference>
<feature type="domain" description="HTH marR-type" evidence="4">
    <location>
        <begin position="5"/>
        <end position="149"/>
    </location>
</feature>
<comment type="caution">
    <text evidence="5">The sequence shown here is derived from an EMBL/GenBank/DDBJ whole genome shotgun (WGS) entry which is preliminary data.</text>
</comment>
<dbReference type="GO" id="GO:0003700">
    <property type="term" value="F:DNA-binding transcription factor activity"/>
    <property type="evidence" value="ECO:0007669"/>
    <property type="project" value="InterPro"/>
</dbReference>
<name>A0A3A5M659_9MICC</name>
<dbReference type="Proteomes" id="UP000272560">
    <property type="component" value="Unassembled WGS sequence"/>
</dbReference>
<dbReference type="Pfam" id="PF01047">
    <property type="entry name" value="MarR"/>
    <property type="match status" value="1"/>
</dbReference>
<evidence type="ECO:0000256" key="3">
    <source>
        <dbReference type="ARBA" id="ARBA00023163"/>
    </source>
</evidence>
<proteinExistence type="predicted"/>
<dbReference type="Gene3D" id="1.10.10.10">
    <property type="entry name" value="Winged helix-like DNA-binding domain superfamily/Winged helix DNA-binding domain"/>
    <property type="match status" value="1"/>
</dbReference>
<dbReference type="RefSeq" id="WP_120148397.1">
    <property type="nucleotide sequence ID" value="NZ_QZVT01000003.1"/>
</dbReference>
<dbReference type="InterPro" id="IPR036388">
    <property type="entry name" value="WH-like_DNA-bd_sf"/>
</dbReference>
<dbReference type="SUPFAM" id="SSF46785">
    <property type="entry name" value="Winged helix' DNA-binding domain"/>
    <property type="match status" value="1"/>
</dbReference>
<keyword evidence="2" id="KW-0238">DNA-binding</keyword>
<evidence type="ECO:0000313" key="6">
    <source>
        <dbReference type="Proteomes" id="UP000272560"/>
    </source>
</evidence>
<dbReference type="InterPro" id="IPR036390">
    <property type="entry name" value="WH_DNA-bd_sf"/>
</dbReference>
<dbReference type="PANTHER" id="PTHR42756:SF1">
    <property type="entry name" value="TRANSCRIPTIONAL REPRESSOR OF EMRAB OPERON"/>
    <property type="match status" value="1"/>
</dbReference>
<keyword evidence="6" id="KW-1185">Reference proteome</keyword>
<dbReference type="InterPro" id="IPR000835">
    <property type="entry name" value="HTH_MarR-typ"/>
</dbReference>
<organism evidence="5 6">
    <name type="scientific">Arthrobacter cheniae</name>
    <dbReference type="NCBI Taxonomy" id="1258888"/>
    <lineage>
        <taxon>Bacteria</taxon>
        <taxon>Bacillati</taxon>
        <taxon>Actinomycetota</taxon>
        <taxon>Actinomycetes</taxon>
        <taxon>Micrococcales</taxon>
        <taxon>Micrococcaceae</taxon>
        <taxon>Arthrobacter</taxon>
    </lineage>
</organism>
<protein>
    <submittedName>
        <fullName evidence="5">MarR family transcriptional regulator</fullName>
    </submittedName>
</protein>
<evidence type="ECO:0000256" key="2">
    <source>
        <dbReference type="ARBA" id="ARBA00023125"/>
    </source>
</evidence>